<feature type="compositionally biased region" description="Polar residues" evidence="1">
    <location>
        <begin position="1099"/>
        <end position="1124"/>
    </location>
</feature>
<feature type="compositionally biased region" description="Polar residues" evidence="1">
    <location>
        <begin position="322"/>
        <end position="332"/>
    </location>
</feature>
<dbReference type="GO" id="GO:0005829">
    <property type="term" value="C:cytosol"/>
    <property type="evidence" value="ECO:0007669"/>
    <property type="project" value="TreeGrafter"/>
</dbReference>
<feature type="region of interest" description="Disordered" evidence="1">
    <location>
        <begin position="925"/>
        <end position="945"/>
    </location>
</feature>
<feature type="region of interest" description="Disordered" evidence="1">
    <location>
        <begin position="723"/>
        <end position="771"/>
    </location>
</feature>
<evidence type="ECO:0000313" key="3">
    <source>
        <dbReference type="EMBL" id="PFH46208.1"/>
    </source>
</evidence>
<proteinExistence type="predicted"/>
<dbReference type="Gene3D" id="1.20.1050.80">
    <property type="entry name" value="VPS9 domain"/>
    <property type="match status" value="2"/>
</dbReference>
<dbReference type="PROSITE" id="PS51205">
    <property type="entry name" value="VPS9"/>
    <property type="match status" value="1"/>
</dbReference>
<dbReference type="PANTHER" id="PTHR23101:SF25">
    <property type="entry name" value="GTPASE-ACTIVATING PROTEIN AND VPS9 DOMAIN-CONTAINING PROTEIN 1"/>
    <property type="match status" value="1"/>
</dbReference>
<keyword evidence="4" id="KW-1185">Reference proteome</keyword>
<protein>
    <recommendedName>
        <fullName evidence="2">VPS9 domain-containing protein</fullName>
    </recommendedName>
</protein>
<feature type="domain" description="VPS9" evidence="2">
    <location>
        <begin position="580"/>
        <end position="839"/>
    </location>
</feature>
<organism evidence="3 4">
    <name type="scientific">Amanita thiersii Skay4041</name>
    <dbReference type="NCBI Taxonomy" id="703135"/>
    <lineage>
        <taxon>Eukaryota</taxon>
        <taxon>Fungi</taxon>
        <taxon>Dikarya</taxon>
        <taxon>Basidiomycota</taxon>
        <taxon>Agaricomycotina</taxon>
        <taxon>Agaricomycetes</taxon>
        <taxon>Agaricomycetidae</taxon>
        <taxon>Agaricales</taxon>
        <taxon>Pluteineae</taxon>
        <taxon>Amanitaceae</taxon>
        <taxon>Amanita</taxon>
    </lineage>
</organism>
<evidence type="ECO:0000313" key="4">
    <source>
        <dbReference type="Proteomes" id="UP000242287"/>
    </source>
</evidence>
<gene>
    <name evidence="3" type="ORF">AMATHDRAFT_51216</name>
</gene>
<name>A0A2A9N8N3_9AGAR</name>
<reference evidence="3 4" key="1">
    <citation type="submission" date="2014-02" db="EMBL/GenBank/DDBJ databases">
        <title>Transposable element dynamics among asymbiotic and ectomycorrhizal Amanita fungi.</title>
        <authorList>
            <consortium name="DOE Joint Genome Institute"/>
            <person name="Hess J."/>
            <person name="Skrede I."/>
            <person name="Wolfe B."/>
            <person name="LaButti K."/>
            <person name="Ohm R.A."/>
            <person name="Grigoriev I.V."/>
            <person name="Pringle A."/>
        </authorList>
    </citation>
    <scope>NUCLEOTIDE SEQUENCE [LARGE SCALE GENOMIC DNA]</scope>
    <source>
        <strain evidence="3 4">SKay4041</strain>
    </source>
</reference>
<dbReference type="EMBL" id="KZ302222">
    <property type="protein sequence ID" value="PFH46208.1"/>
    <property type="molecule type" value="Genomic_DNA"/>
</dbReference>
<dbReference type="GO" id="GO:0005085">
    <property type="term" value="F:guanyl-nucleotide exchange factor activity"/>
    <property type="evidence" value="ECO:0007669"/>
    <property type="project" value="InterPro"/>
</dbReference>
<dbReference type="OrthoDB" id="10264848at2759"/>
<feature type="region of interest" description="Disordered" evidence="1">
    <location>
        <begin position="1"/>
        <end position="65"/>
    </location>
</feature>
<feature type="compositionally biased region" description="Low complexity" evidence="1">
    <location>
        <begin position="334"/>
        <end position="351"/>
    </location>
</feature>
<feature type="compositionally biased region" description="Basic and acidic residues" evidence="1">
    <location>
        <begin position="1024"/>
        <end position="1034"/>
    </location>
</feature>
<evidence type="ECO:0000256" key="1">
    <source>
        <dbReference type="SAM" id="MobiDB-lite"/>
    </source>
</evidence>
<sequence>MAQNPREHSFPSTTMSRTSQNASAKSTRSGYSDSDSTVASLHPLESSSPSADAITSPNTSYLPYMPRQRGTATINQNPIAAPTQNSHARQQSRWLGDITAKMQLMQLKTNAQGLGLESSTAGWAILEKLANESTSQGSEWASLWNAITTGKTSLAHVNDENVMIETMKDHIAFLESSPPSKKGSQLVTLSGLRGTIHGNTLTFRSIVHPSSNYFRVLSHSATRSTGFSALSSLPLSSQYKDTNSIPTYPSYTCPGQSCFVPTILPIPTRSASLPTIKPPPPPRSTVRSMQALTHSNLNLSSAPSTSSHRIPNPFASLFGHAKNTSTSSNQPANIAGVSAPSSPSIPAANVPTGDLEPPAHQQPVVDVSIIIIDRKIVRSDVAKDVNRAIYTEISHSLAMGCDYADDMEWVRWVRERVNRFVEAWMPFVYGSADEISANSGKTHETTTAITDLRERLNVAIAGRGASHGHRTEPKMTLDTSGDERLVLNSLSEAPEDMANRLQLFLGELEEEVRMQVVQFVDKRNRDEGRVEKGEEDVIPEKQEQQEKVERLVKTLIERVERVICVVFYDRLFKPSSSDDASHDETLSSRVLALNRLDLGLEHLDIDVGDFEREIEEVITECGSTMLLLETCFSPAEKASVIVEAHKVVVYKPTYIYLCFVSSGGLSRLPPVRLLPEKARVQRTKQIMKVLGEGGELKEIQSQDQPALVPTVIEPVDGVVESEGTLASIDQQKKRPSPLVLSDAEPYPSPNHVDSSTIADLPQDSGRLSPTAPTPVSGDVLLPIIIFSVAKANPPHLVSHLLFTQRFRNQIVSDGEERYCLINLMAVVEFLENVDLQALGLVDDEQVLSAAQLTPIPIVRSPVLHDSVGEMNMAGSLRGKVEQQVDAITGSANKILAGVMDTSFGMLRSLLPGRGQDQMSSSIMNVEQPSTLSPTPTIQHTGRPGFGLLKKESGFSIASIAASLPLSRGGEKTNSEEDGQQLLTVSRPPSITSNSQRRGGFENEEGDSVEEEYEECSNEDEGEGVTEKSEKEGTKSIKSFESMMGERSGKEKRFLKKNRTHPRTGEGSNTPNGPSEGVTGRMPRKSLSDRLADMSALAGTKQNSPPTSTRNSTVPTIFASSSMELPSSRPVTPLGDRVRLSPPVQRFLECTPDDLRISEVAELLQEYRRLVDKVRALGGFNEA</sequence>
<dbReference type="InterPro" id="IPR045046">
    <property type="entry name" value="Vps9-like"/>
</dbReference>
<dbReference type="SUPFAM" id="SSF109993">
    <property type="entry name" value="VPS9 domain"/>
    <property type="match status" value="1"/>
</dbReference>
<dbReference type="InterPro" id="IPR003123">
    <property type="entry name" value="VPS9"/>
</dbReference>
<feature type="compositionally biased region" description="Polar residues" evidence="1">
    <location>
        <begin position="925"/>
        <end position="939"/>
    </location>
</feature>
<feature type="compositionally biased region" description="Polar residues" evidence="1">
    <location>
        <begin position="298"/>
        <end position="309"/>
    </location>
</feature>
<accession>A0A2A9N8N3</accession>
<feature type="region of interest" description="Disordered" evidence="1">
    <location>
        <begin position="966"/>
        <end position="1137"/>
    </location>
</feature>
<dbReference type="AlphaFoldDB" id="A0A2A9N8N3"/>
<feature type="compositionally biased region" description="Acidic residues" evidence="1">
    <location>
        <begin position="1001"/>
        <end position="1023"/>
    </location>
</feature>
<dbReference type="GO" id="GO:0016192">
    <property type="term" value="P:vesicle-mediated transport"/>
    <property type="evidence" value="ECO:0007669"/>
    <property type="project" value="InterPro"/>
</dbReference>
<feature type="region of interest" description="Disordered" evidence="1">
    <location>
        <begin position="298"/>
        <end position="359"/>
    </location>
</feature>
<dbReference type="STRING" id="703135.A0A2A9N8N3"/>
<feature type="compositionally biased region" description="Polar residues" evidence="1">
    <location>
        <begin position="10"/>
        <end position="61"/>
    </location>
</feature>
<dbReference type="InterPro" id="IPR037191">
    <property type="entry name" value="VPS9_dom_sf"/>
</dbReference>
<dbReference type="GO" id="GO:0030139">
    <property type="term" value="C:endocytic vesicle"/>
    <property type="evidence" value="ECO:0007669"/>
    <property type="project" value="TreeGrafter"/>
</dbReference>
<feature type="compositionally biased region" description="Basic residues" evidence="1">
    <location>
        <begin position="1052"/>
        <end position="1061"/>
    </location>
</feature>
<dbReference type="GO" id="GO:0031267">
    <property type="term" value="F:small GTPase binding"/>
    <property type="evidence" value="ECO:0007669"/>
    <property type="project" value="TreeGrafter"/>
</dbReference>
<dbReference type="Proteomes" id="UP000242287">
    <property type="component" value="Unassembled WGS sequence"/>
</dbReference>
<feature type="compositionally biased region" description="Polar residues" evidence="1">
    <location>
        <begin position="980"/>
        <end position="996"/>
    </location>
</feature>
<dbReference type="Pfam" id="PF02204">
    <property type="entry name" value="VPS9"/>
    <property type="match status" value="1"/>
</dbReference>
<evidence type="ECO:0000259" key="2">
    <source>
        <dbReference type="PROSITE" id="PS51205"/>
    </source>
</evidence>
<dbReference type="PANTHER" id="PTHR23101">
    <property type="entry name" value="RAB GDP/GTP EXCHANGE FACTOR"/>
    <property type="match status" value="1"/>
</dbReference>